<evidence type="ECO:0000313" key="1">
    <source>
        <dbReference type="EMBL" id="MCP2353499.1"/>
    </source>
</evidence>
<dbReference type="EMBL" id="JAMZEB010000001">
    <property type="protein sequence ID" value="MCP2353499.1"/>
    <property type="molecule type" value="Genomic_DNA"/>
</dbReference>
<gene>
    <name evidence="1" type="ORF">HD597_000519</name>
</gene>
<sequence>MDITGENGRAATLEEHAAQRAFPDWAPQADDWAHLHTGFIDDGTPYTEVSVYRAGDGGGHVRIHYRRCTGNELAAFGVAA</sequence>
<protein>
    <submittedName>
        <fullName evidence="1">Uncharacterized protein</fullName>
    </submittedName>
</protein>
<keyword evidence="2" id="KW-1185">Reference proteome</keyword>
<reference evidence="1" key="1">
    <citation type="submission" date="2022-06" db="EMBL/GenBank/DDBJ databases">
        <title>Sequencing the genomes of 1000 actinobacteria strains.</title>
        <authorList>
            <person name="Klenk H.-P."/>
        </authorList>
    </citation>
    <scope>NUCLEOTIDE SEQUENCE</scope>
    <source>
        <strain evidence="1">DSM 46694</strain>
    </source>
</reference>
<name>A0A9X2JYU5_9ACTN</name>
<proteinExistence type="predicted"/>
<comment type="caution">
    <text evidence="1">The sequence shown here is derived from an EMBL/GenBank/DDBJ whole genome shotgun (WGS) entry which is preliminary data.</text>
</comment>
<dbReference type="AlphaFoldDB" id="A0A9X2JYU5"/>
<organism evidence="1 2">
    <name type="scientific">Nonomuraea thailandensis</name>
    <dbReference type="NCBI Taxonomy" id="1188745"/>
    <lineage>
        <taxon>Bacteria</taxon>
        <taxon>Bacillati</taxon>
        <taxon>Actinomycetota</taxon>
        <taxon>Actinomycetes</taxon>
        <taxon>Streptosporangiales</taxon>
        <taxon>Streptosporangiaceae</taxon>
        <taxon>Nonomuraea</taxon>
    </lineage>
</organism>
<dbReference type="RefSeq" id="WP_253740048.1">
    <property type="nucleotide sequence ID" value="NZ_BAABKA010000051.1"/>
</dbReference>
<dbReference type="Proteomes" id="UP001139648">
    <property type="component" value="Unassembled WGS sequence"/>
</dbReference>
<accession>A0A9X2JYU5</accession>
<evidence type="ECO:0000313" key="2">
    <source>
        <dbReference type="Proteomes" id="UP001139648"/>
    </source>
</evidence>